<accession>A0ACC1A8K8</accession>
<proteinExistence type="predicted"/>
<name>A0ACC1A8K8_9ROSI</name>
<comment type="caution">
    <text evidence="1">The sequence shown here is derived from an EMBL/GenBank/DDBJ whole genome shotgun (WGS) entry which is preliminary data.</text>
</comment>
<sequence>MESFNDLYHSIIGRITAEALKERVLKILQVWSDWFLFSDACANGLRAAFLRSGNSGVTPFHSISGDASKIEKKTSSENTSDGGIHLVKASNITRSKIKGWPFDLKIC</sequence>
<protein>
    <submittedName>
        <fullName evidence="1">Uncharacterized protein</fullName>
    </submittedName>
</protein>
<reference evidence="2" key="1">
    <citation type="journal article" date="2023" name="G3 (Bethesda)">
        <title>Genome assembly and association tests identify interacting loci associated with vigor, precocity, and sex in interspecific pistachio rootstocks.</title>
        <authorList>
            <person name="Palmer W."/>
            <person name="Jacygrad E."/>
            <person name="Sagayaradj S."/>
            <person name="Cavanaugh K."/>
            <person name="Han R."/>
            <person name="Bertier L."/>
            <person name="Beede B."/>
            <person name="Kafkas S."/>
            <person name="Golino D."/>
            <person name="Preece J."/>
            <person name="Michelmore R."/>
        </authorList>
    </citation>
    <scope>NUCLEOTIDE SEQUENCE [LARGE SCALE GENOMIC DNA]</scope>
</reference>
<evidence type="ECO:0000313" key="1">
    <source>
        <dbReference type="EMBL" id="KAJ0082575.1"/>
    </source>
</evidence>
<organism evidence="1 2">
    <name type="scientific">Pistacia atlantica</name>
    <dbReference type="NCBI Taxonomy" id="434234"/>
    <lineage>
        <taxon>Eukaryota</taxon>
        <taxon>Viridiplantae</taxon>
        <taxon>Streptophyta</taxon>
        <taxon>Embryophyta</taxon>
        <taxon>Tracheophyta</taxon>
        <taxon>Spermatophyta</taxon>
        <taxon>Magnoliopsida</taxon>
        <taxon>eudicotyledons</taxon>
        <taxon>Gunneridae</taxon>
        <taxon>Pentapetalae</taxon>
        <taxon>rosids</taxon>
        <taxon>malvids</taxon>
        <taxon>Sapindales</taxon>
        <taxon>Anacardiaceae</taxon>
        <taxon>Pistacia</taxon>
    </lineage>
</organism>
<dbReference type="EMBL" id="CM047908">
    <property type="protein sequence ID" value="KAJ0082575.1"/>
    <property type="molecule type" value="Genomic_DNA"/>
</dbReference>
<dbReference type="Proteomes" id="UP001164250">
    <property type="component" value="Chromosome 12"/>
</dbReference>
<evidence type="ECO:0000313" key="2">
    <source>
        <dbReference type="Proteomes" id="UP001164250"/>
    </source>
</evidence>
<gene>
    <name evidence="1" type="ORF">Patl1_12082</name>
</gene>
<keyword evidence="2" id="KW-1185">Reference proteome</keyword>